<protein>
    <submittedName>
        <fullName evidence="1">Uncharacterized protein</fullName>
    </submittedName>
</protein>
<dbReference type="EMBL" id="JACHBX010000002">
    <property type="protein sequence ID" value="MBB6134214.1"/>
    <property type="molecule type" value="Genomic_DNA"/>
</dbReference>
<dbReference type="AlphaFoldDB" id="A0A7W9X0I9"/>
<dbReference type="Proteomes" id="UP000540787">
    <property type="component" value="Unassembled WGS sequence"/>
</dbReference>
<keyword evidence="2" id="KW-1185">Reference proteome</keyword>
<gene>
    <name evidence="1" type="ORF">HD842_002356</name>
</gene>
<sequence length="42" mass="4405">MFSARRLAGSPLIASCASCAALPVAPRAFAFDHIEVSDVWGL</sequence>
<evidence type="ECO:0000313" key="1">
    <source>
        <dbReference type="EMBL" id="MBB6134214.1"/>
    </source>
</evidence>
<organism evidence="1 2">
    <name type="scientific">Massilia aurea</name>
    <dbReference type="NCBI Taxonomy" id="373040"/>
    <lineage>
        <taxon>Bacteria</taxon>
        <taxon>Pseudomonadati</taxon>
        <taxon>Pseudomonadota</taxon>
        <taxon>Betaproteobacteria</taxon>
        <taxon>Burkholderiales</taxon>
        <taxon>Oxalobacteraceae</taxon>
        <taxon>Telluria group</taxon>
        <taxon>Massilia</taxon>
    </lineage>
</organism>
<name>A0A7W9X0I9_9BURK</name>
<proteinExistence type="predicted"/>
<reference evidence="1 2" key="1">
    <citation type="submission" date="2020-08" db="EMBL/GenBank/DDBJ databases">
        <title>The Agave Microbiome: Exploring the role of microbial communities in plant adaptations to desert environments.</title>
        <authorList>
            <person name="Partida-Martinez L.P."/>
        </authorList>
    </citation>
    <scope>NUCLEOTIDE SEQUENCE [LARGE SCALE GENOMIC DNA]</scope>
    <source>
        <strain evidence="1 2">AT3.2</strain>
    </source>
</reference>
<comment type="caution">
    <text evidence="1">The sequence shown here is derived from an EMBL/GenBank/DDBJ whole genome shotgun (WGS) entry which is preliminary data.</text>
</comment>
<accession>A0A7W9X0I9</accession>
<evidence type="ECO:0000313" key="2">
    <source>
        <dbReference type="Proteomes" id="UP000540787"/>
    </source>
</evidence>
<dbReference type="RefSeq" id="WP_267875173.1">
    <property type="nucleotide sequence ID" value="NZ_JACHBX010000002.1"/>
</dbReference>